<dbReference type="InterPro" id="IPR029071">
    <property type="entry name" value="Ubiquitin-like_domsf"/>
</dbReference>
<accession>A0AAW2YWE6</accession>
<dbReference type="EMBL" id="JAOPGA020000762">
    <property type="protein sequence ID" value="KAL0481404.1"/>
    <property type="molecule type" value="Genomic_DNA"/>
</dbReference>
<dbReference type="CDD" id="cd17039">
    <property type="entry name" value="Ubl_ubiquitin_like"/>
    <property type="match status" value="1"/>
</dbReference>
<feature type="domain" description="Ubiquitin-like" evidence="1">
    <location>
        <begin position="133"/>
        <end position="196"/>
    </location>
</feature>
<dbReference type="Pfam" id="PF00240">
    <property type="entry name" value="ubiquitin"/>
    <property type="match status" value="2"/>
</dbReference>
<sequence length="297" mass="33957">MIRVNIFVNGDHQRENGEVIMVDNSVEFSWPLFLKHCAVQLNLPSAYSKTWKAYTNEGGAIKSQVQLIQNDVLFIAETTEKFKHDVNRNIDARSSPNVEEPSCWPAAIPAELKIQPKVVANEQPEKKTKLNPLVIKVRVINNGSTTTSFDLMLPHRELNVLKLKKKINKIHHIHTSDQTLILSGSVMNDETFLREYFSTPHVGQVFNKTDIKMHECQNVTIFLVVKPLVLYVKNLQGRTIKIEGVGVDSNSTVSKLKEQLYNRCDNFKRLLYNQRVLVDGERLYHYGIHSGCVLYIC</sequence>
<proteinExistence type="predicted"/>
<dbReference type="SUPFAM" id="SSF54236">
    <property type="entry name" value="Ubiquitin-like"/>
    <property type="match status" value="2"/>
</dbReference>
<dbReference type="PROSITE" id="PS50053">
    <property type="entry name" value="UBIQUITIN_2"/>
    <property type="match status" value="2"/>
</dbReference>
<evidence type="ECO:0000259" key="2">
    <source>
        <dbReference type="PROSITE" id="PS50309"/>
    </source>
</evidence>
<dbReference type="InterPro" id="IPR000626">
    <property type="entry name" value="Ubiquitin-like_dom"/>
</dbReference>
<feature type="domain" description="Doublecortin" evidence="2">
    <location>
        <begin position="2"/>
        <end position="83"/>
    </location>
</feature>
<name>A0AAW2YWE6_9EUKA</name>
<reference evidence="3 4" key="1">
    <citation type="submission" date="2024-03" db="EMBL/GenBank/DDBJ databases">
        <title>The Acrasis kona genome and developmental transcriptomes reveal deep origins of eukaryotic multicellular pathways.</title>
        <authorList>
            <person name="Sheikh S."/>
            <person name="Fu C.-J."/>
            <person name="Brown M.W."/>
            <person name="Baldauf S.L."/>
        </authorList>
    </citation>
    <scope>NUCLEOTIDE SEQUENCE [LARGE SCALE GENOMIC DNA]</scope>
    <source>
        <strain evidence="3 4">ATCC MYA-3509</strain>
    </source>
</reference>
<gene>
    <name evidence="3" type="ORF">AKO1_012711</name>
</gene>
<dbReference type="InterPro" id="IPR036572">
    <property type="entry name" value="Doublecortin_dom_sf"/>
</dbReference>
<dbReference type="Gene3D" id="3.10.20.90">
    <property type="entry name" value="Phosphatidylinositol 3-kinase Catalytic Subunit, Chain A, domain 1"/>
    <property type="match status" value="2"/>
</dbReference>
<dbReference type="GO" id="GO:0035556">
    <property type="term" value="P:intracellular signal transduction"/>
    <property type="evidence" value="ECO:0007669"/>
    <property type="project" value="InterPro"/>
</dbReference>
<keyword evidence="4" id="KW-1185">Reference proteome</keyword>
<dbReference type="InterPro" id="IPR003533">
    <property type="entry name" value="Doublecortin_dom"/>
</dbReference>
<protein>
    <submittedName>
        <fullName evidence="3">Polyubiquitin</fullName>
    </submittedName>
</protein>
<dbReference type="Proteomes" id="UP001431209">
    <property type="component" value="Unassembled WGS sequence"/>
</dbReference>
<feature type="domain" description="Ubiquitin-like" evidence="1">
    <location>
        <begin position="228"/>
        <end position="297"/>
    </location>
</feature>
<organism evidence="3 4">
    <name type="scientific">Acrasis kona</name>
    <dbReference type="NCBI Taxonomy" id="1008807"/>
    <lineage>
        <taxon>Eukaryota</taxon>
        <taxon>Discoba</taxon>
        <taxon>Heterolobosea</taxon>
        <taxon>Tetramitia</taxon>
        <taxon>Eutetramitia</taxon>
        <taxon>Acrasidae</taxon>
        <taxon>Acrasis</taxon>
    </lineage>
</organism>
<dbReference type="SUPFAM" id="SSF89837">
    <property type="entry name" value="Doublecortin (DC)"/>
    <property type="match status" value="1"/>
</dbReference>
<evidence type="ECO:0000259" key="1">
    <source>
        <dbReference type="PROSITE" id="PS50053"/>
    </source>
</evidence>
<comment type="caution">
    <text evidence="3">The sequence shown here is derived from an EMBL/GenBank/DDBJ whole genome shotgun (WGS) entry which is preliminary data.</text>
</comment>
<evidence type="ECO:0000313" key="4">
    <source>
        <dbReference type="Proteomes" id="UP001431209"/>
    </source>
</evidence>
<dbReference type="PROSITE" id="PS50309">
    <property type="entry name" value="DC"/>
    <property type="match status" value="1"/>
</dbReference>
<dbReference type="AlphaFoldDB" id="A0AAW2YWE6"/>
<evidence type="ECO:0000313" key="3">
    <source>
        <dbReference type="EMBL" id="KAL0481404.1"/>
    </source>
</evidence>